<accession>A0A480ACS3</accession>
<name>A0A480ACS3_9CYAN</name>
<dbReference type="Pfam" id="PF13304">
    <property type="entry name" value="AAA_21"/>
    <property type="match status" value="1"/>
</dbReference>
<gene>
    <name evidence="2" type="ORF">NIES80_14830</name>
</gene>
<dbReference type="Gene3D" id="3.40.50.300">
    <property type="entry name" value="P-loop containing nucleotide triphosphate hydrolases"/>
    <property type="match status" value="1"/>
</dbReference>
<evidence type="ECO:0000313" key="3">
    <source>
        <dbReference type="Proteomes" id="UP000299367"/>
    </source>
</evidence>
<dbReference type="InterPro" id="IPR051396">
    <property type="entry name" value="Bact_Antivir_Def_Nuclease"/>
</dbReference>
<proteinExistence type="predicted"/>
<reference evidence="3" key="1">
    <citation type="submission" date="2019-02" db="EMBL/GenBank/DDBJ databases">
        <title>Draft genome sequence of Dolichospermum planctonicum NIES-80.</title>
        <authorList>
            <person name="Yamaguchi H."/>
            <person name="Suzuki S."/>
            <person name="Kawachi M."/>
        </authorList>
    </citation>
    <scope>NUCLEOTIDE SEQUENCE [LARGE SCALE GENOMIC DNA]</scope>
    <source>
        <strain evidence="3">NIES-80</strain>
    </source>
</reference>
<evidence type="ECO:0000313" key="2">
    <source>
        <dbReference type="EMBL" id="GCL41786.1"/>
    </source>
</evidence>
<dbReference type="PANTHER" id="PTHR43581:SF2">
    <property type="entry name" value="EXCINUCLEASE ATPASE SUBUNIT"/>
    <property type="match status" value="1"/>
</dbReference>
<protein>
    <recommendedName>
        <fullName evidence="1">ATPase AAA-type core domain-containing protein</fullName>
    </recommendedName>
</protein>
<dbReference type="PANTHER" id="PTHR43581">
    <property type="entry name" value="ATP/GTP PHOSPHATASE"/>
    <property type="match status" value="1"/>
</dbReference>
<dbReference type="InterPro" id="IPR003959">
    <property type="entry name" value="ATPase_AAA_core"/>
</dbReference>
<evidence type="ECO:0000259" key="1">
    <source>
        <dbReference type="Pfam" id="PF13304"/>
    </source>
</evidence>
<dbReference type="InterPro" id="IPR027417">
    <property type="entry name" value="P-loop_NTPase"/>
</dbReference>
<dbReference type="RefSeq" id="WP_228036607.1">
    <property type="nucleotide sequence ID" value="NZ_BJCF01000012.1"/>
</dbReference>
<feature type="domain" description="ATPase AAA-type core" evidence="1">
    <location>
        <begin position="44"/>
        <end position="357"/>
    </location>
</feature>
<dbReference type="GO" id="GO:0016887">
    <property type="term" value="F:ATP hydrolysis activity"/>
    <property type="evidence" value="ECO:0007669"/>
    <property type="project" value="InterPro"/>
</dbReference>
<comment type="caution">
    <text evidence="2">The sequence shown here is derived from an EMBL/GenBank/DDBJ whole genome shotgun (WGS) entry which is preliminary data.</text>
</comment>
<organism evidence="2 3">
    <name type="scientific">Dolichospermum planctonicum</name>
    <dbReference type="NCBI Taxonomy" id="136072"/>
    <lineage>
        <taxon>Bacteria</taxon>
        <taxon>Bacillati</taxon>
        <taxon>Cyanobacteriota</taxon>
        <taxon>Cyanophyceae</taxon>
        <taxon>Nostocales</taxon>
        <taxon>Aphanizomenonaceae</taxon>
        <taxon>Dolichospermum</taxon>
    </lineage>
</organism>
<dbReference type="Proteomes" id="UP000299367">
    <property type="component" value="Unassembled WGS sequence"/>
</dbReference>
<dbReference type="EMBL" id="BJCF01000012">
    <property type="protein sequence ID" value="GCL41786.1"/>
    <property type="molecule type" value="Genomic_DNA"/>
</dbReference>
<sequence length="408" mass="47611">MSEILLDSLYNYLLKKVRNMKIQSFKFSNNKENWHIQEVKFESLNLLVGGSGVGKTRILKALNLICDTAKGVNRNLDDLEWSINFSHLGQNYRWELKSSSSKKEEIFLNVNESEQTEIIYEKLVRYDDDSELEILIRTISDSKFNNEKLPKLKRTESAITLLSEENLIIPVLQAFRRLIFNFETAETQRFMLKADYDDLTQIINKLEEFSDKINISRFKEIFTGSLSLPVIKSFCLQKFLPDDFNEIKEYYIDVFSEVNDVRVSSERTSDGDFRLFLEIQENGVEDWIPQQRISSGMFRTLIFLIEVITAPEESVILIDEFENSLGINCMAELTDFILDKSSDIQFILTSHHPYIINNIPWDNWQIVNKSGNKVRVRKAPDIPELNTASSLDKFTQLINLLDWEEFSE</sequence>
<dbReference type="GO" id="GO:0005524">
    <property type="term" value="F:ATP binding"/>
    <property type="evidence" value="ECO:0007669"/>
    <property type="project" value="InterPro"/>
</dbReference>
<dbReference type="AlphaFoldDB" id="A0A480ACS3"/>
<dbReference type="SUPFAM" id="SSF52540">
    <property type="entry name" value="P-loop containing nucleoside triphosphate hydrolases"/>
    <property type="match status" value="1"/>
</dbReference>